<keyword evidence="2" id="KW-0645">Protease</keyword>
<dbReference type="GO" id="GO:0006508">
    <property type="term" value="P:proteolysis"/>
    <property type="evidence" value="ECO:0007669"/>
    <property type="project" value="InterPro"/>
</dbReference>
<dbReference type="Gene3D" id="3.40.630.10">
    <property type="entry name" value="Zn peptidases"/>
    <property type="match status" value="1"/>
</dbReference>
<name>A0A6J4LSX0_9BACT</name>
<evidence type="ECO:0000259" key="1">
    <source>
        <dbReference type="Pfam" id="PF04389"/>
    </source>
</evidence>
<dbReference type="InterPro" id="IPR018247">
    <property type="entry name" value="EF_Hand_1_Ca_BS"/>
</dbReference>
<dbReference type="InterPro" id="IPR007484">
    <property type="entry name" value="Peptidase_M28"/>
</dbReference>
<sequence length="325" mass="35531">RLLGAAPAGLRPGAAGRTVTGAFSFGEQPAEHPARNVVAVLRGSDPLLRGQYVVVSAHNDHVGTTALLDHDSVRAFNRVMRPQGANDRVAEPNARQAARIRALADSMRRAHGGTRRDSVFNGADDDGSGTVALLEIAEAMAAAPRRPRRSILFMSHTAEEAGLFGSQHFTDHPTVPRDSIVAALNMDMVGRGRAEDIRGGGPRYIQLIGSRRLSTQLGATIDSLNARRPERMEIDYSFDAPGHPLNRYCRSDHVMYARYGIPITYFSRGYHVDYHQVGDEPQYIDYDGLTRVATFVGDIAFAIADRPQRLVVDGPRQDPNAPCRQ</sequence>
<dbReference type="GO" id="GO:0008235">
    <property type="term" value="F:metalloexopeptidase activity"/>
    <property type="evidence" value="ECO:0007669"/>
    <property type="project" value="InterPro"/>
</dbReference>
<dbReference type="PANTHER" id="PTHR12147">
    <property type="entry name" value="METALLOPEPTIDASE M28 FAMILY MEMBER"/>
    <property type="match status" value="1"/>
</dbReference>
<protein>
    <submittedName>
        <fullName evidence="2">Aminopeptidase</fullName>
    </submittedName>
</protein>
<dbReference type="Pfam" id="PF04389">
    <property type="entry name" value="Peptidase_M28"/>
    <property type="match status" value="1"/>
</dbReference>
<dbReference type="GO" id="GO:0004177">
    <property type="term" value="F:aminopeptidase activity"/>
    <property type="evidence" value="ECO:0007669"/>
    <property type="project" value="UniProtKB-KW"/>
</dbReference>
<organism evidence="2">
    <name type="scientific">uncultured Gemmatimonadota bacterium</name>
    <dbReference type="NCBI Taxonomy" id="203437"/>
    <lineage>
        <taxon>Bacteria</taxon>
        <taxon>Pseudomonadati</taxon>
        <taxon>Gemmatimonadota</taxon>
        <taxon>environmental samples</taxon>
    </lineage>
</organism>
<gene>
    <name evidence="2" type="ORF">AVDCRST_MAG68-3046</name>
</gene>
<reference evidence="2" key="1">
    <citation type="submission" date="2020-02" db="EMBL/GenBank/DDBJ databases">
        <authorList>
            <person name="Meier V. D."/>
        </authorList>
    </citation>
    <scope>NUCLEOTIDE SEQUENCE</scope>
    <source>
        <strain evidence="2">AVDCRST_MAG68</strain>
    </source>
</reference>
<feature type="non-terminal residue" evidence="2">
    <location>
        <position position="1"/>
    </location>
</feature>
<feature type="domain" description="Peptidase M28" evidence="1">
    <location>
        <begin position="36"/>
        <end position="296"/>
    </location>
</feature>
<dbReference type="AlphaFoldDB" id="A0A6J4LSX0"/>
<accession>A0A6J4LSX0</accession>
<dbReference type="PANTHER" id="PTHR12147:SF26">
    <property type="entry name" value="PEPTIDASE M28 DOMAIN-CONTAINING PROTEIN"/>
    <property type="match status" value="1"/>
</dbReference>
<dbReference type="EMBL" id="CADCTW010000141">
    <property type="protein sequence ID" value="CAA9341072.1"/>
    <property type="molecule type" value="Genomic_DNA"/>
</dbReference>
<dbReference type="PROSITE" id="PS00018">
    <property type="entry name" value="EF_HAND_1"/>
    <property type="match status" value="1"/>
</dbReference>
<keyword evidence="2" id="KW-0031">Aminopeptidase</keyword>
<dbReference type="InterPro" id="IPR045175">
    <property type="entry name" value="M28_fam"/>
</dbReference>
<keyword evidence="2" id="KW-0378">Hydrolase</keyword>
<proteinExistence type="predicted"/>
<evidence type="ECO:0000313" key="2">
    <source>
        <dbReference type="EMBL" id="CAA9341072.1"/>
    </source>
</evidence>
<dbReference type="SUPFAM" id="SSF53187">
    <property type="entry name" value="Zn-dependent exopeptidases"/>
    <property type="match status" value="1"/>
</dbReference>